<feature type="signal peptide" evidence="4">
    <location>
        <begin position="1"/>
        <end position="18"/>
    </location>
</feature>
<keyword evidence="4" id="KW-0732">Signal</keyword>
<proteinExistence type="predicted"/>
<dbReference type="SUPFAM" id="SSF82704">
    <property type="entry name" value="AlbA-like"/>
    <property type="match status" value="1"/>
</dbReference>
<dbReference type="AlphaFoldDB" id="A0A8H7SD91"/>
<reference evidence="5 6" key="1">
    <citation type="submission" date="2020-12" db="EMBL/GenBank/DDBJ databases">
        <title>Metabolic potential, ecology and presence of endohyphal bacteria is reflected in genomic diversity of Mucoromycotina.</title>
        <authorList>
            <person name="Muszewska A."/>
            <person name="Okrasinska A."/>
            <person name="Steczkiewicz K."/>
            <person name="Drgas O."/>
            <person name="Orlowska M."/>
            <person name="Perlinska-Lenart U."/>
            <person name="Aleksandrzak-Piekarczyk T."/>
            <person name="Szatraj K."/>
            <person name="Zielenkiewicz U."/>
            <person name="Pilsyk S."/>
            <person name="Malc E."/>
            <person name="Mieczkowski P."/>
            <person name="Kruszewska J.S."/>
            <person name="Biernat P."/>
            <person name="Pawlowska J."/>
        </authorList>
    </citation>
    <scope>NUCLEOTIDE SEQUENCE [LARGE SCALE GENOMIC DNA]</scope>
    <source>
        <strain evidence="5 6">CBS 142.35</strain>
    </source>
</reference>
<keyword evidence="3" id="KW-0539">Nucleus</keyword>
<feature type="non-terminal residue" evidence="5">
    <location>
        <position position="1"/>
    </location>
</feature>
<dbReference type="PANTHER" id="PTHR15314:SF1">
    <property type="entry name" value="RIBONUCLEASE P PROTEIN SUBUNIT P20"/>
    <property type="match status" value="1"/>
</dbReference>
<dbReference type="Proteomes" id="UP000646827">
    <property type="component" value="Unassembled WGS sequence"/>
</dbReference>
<gene>
    <name evidence="5" type="ORF">INT45_011709</name>
</gene>
<comment type="subcellular location">
    <subcellularLocation>
        <location evidence="1">Nucleus</location>
        <location evidence="1">Nucleolus</location>
    </subcellularLocation>
</comment>
<evidence type="ECO:0000256" key="1">
    <source>
        <dbReference type="ARBA" id="ARBA00004604"/>
    </source>
</evidence>
<dbReference type="OrthoDB" id="416729at2759"/>
<protein>
    <submittedName>
        <fullName evidence="5">Uncharacterized protein</fullName>
    </submittedName>
</protein>
<dbReference type="GO" id="GO:0001682">
    <property type="term" value="P:tRNA 5'-leader removal"/>
    <property type="evidence" value="ECO:0007669"/>
    <property type="project" value="InterPro"/>
</dbReference>
<evidence type="ECO:0000256" key="2">
    <source>
        <dbReference type="ARBA" id="ARBA00022694"/>
    </source>
</evidence>
<sequence length="155" mass="17649">KLIIILKLTTLLISLLDASMHKRAPQRPATIPSDVYVSHKTKTSVIIKRVRQLMVNEKYKKVTLHGMGAQLLKTIQIAQAIQRTLHHQIDIKPTTETVALVDDIIPEDMEKDVDTQTRMNSAIHIQLVAKKGLTELQRRVAPIPRKPSRNRKMVK</sequence>
<dbReference type="GO" id="GO:0000172">
    <property type="term" value="C:ribonuclease MRP complex"/>
    <property type="evidence" value="ECO:0007669"/>
    <property type="project" value="InterPro"/>
</dbReference>
<dbReference type="EMBL" id="JAEPRB010000020">
    <property type="protein sequence ID" value="KAG2226092.1"/>
    <property type="molecule type" value="Genomic_DNA"/>
</dbReference>
<evidence type="ECO:0000313" key="5">
    <source>
        <dbReference type="EMBL" id="KAG2226092.1"/>
    </source>
</evidence>
<keyword evidence="2" id="KW-0819">tRNA processing</keyword>
<keyword evidence="6" id="KW-1185">Reference proteome</keyword>
<dbReference type="GO" id="GO:0003676">
    <property type="term" value="F:nucleic acid binding"/>
    <property type="evidence" value="ECO:0007669"/>
    <property type="project" value="InterPro"/>
</dbReference>
<dbReference type="GO" id="GO:0005655">
    <property type="term" value="C:nucleolar ribonuclease P complex"/>
    <property type="evidence" value="ECO:0007669"/>
    <property type="project" value="InterPro"/>
</dbReference>
<comment type="caution">
    <text evidence="5">The sequence shown here is derived from an EMBL/GenBank/DDBJ whole genome shotgun (WGS) entry which is preliminary data.</text>
</comment>
<name>A0A8H7SD91_9FUNG</name>
<feature type="chain" id="PRO_5034003487" evidence="4">
    <location>
        <begin position="19"/>
        <end position="155"/>
    </location>
</feature>
<evidence type="ECO:0000313" key="6">
    <source>
        <dbReference type="Proteomes" id="UP000646827"/>
    </source>
</evidence>
<dbReference type="InterPro" id="IPR014612">
    <property type="entry name" value="Pop7/Rpp20"/>
</dbReference>
<dbReference type="InterPro" id="IPR036882">
    <property type="entry name" value="Alba-like_dom_sf"/>
</dbReference>
<organism evidence="5 6">
    <name type="scientific">Circinella minor</name>
    <dbReference type="NCBI Taxonomy" id="1195481"/>
    <lineage>
        <taxon>Eukaryota</taxon>
        <taxon>Fungi</taxon>
        <taxon>Fungi incertae sedis</taxon>
        <taxon>Mucoromycota</taxon>
        <taxon>Mucoromycotina</taxon>
        <taxon>Mucoromycetes</taxon>
        <taxon>Mucorales</taxon>
        <taxon>Lichtheimiaceae</taxon>
        <taxon>Circinella</taxon>
    </lineage>
</organism>
<evidence type="ECO:0000256" key="4">
    <source>
        <dbReference type="SAM" id="SignalP"/>
    </source>
</evidence>
<dbReference type="Pfam" id="PF12328">
    <property type="entry name" value="Rpp20"/>
    <property type="match status" value="1"/>
</dbReference>
<dbReference type="PANTHER" id="PTHR15314">
    <property type="entry name" value="RIBONUCLEASE P PROTEIN SUBUNIT P20"/>
    <property type="match status" value="1"/>
</dbReference>
<dbReference type="Gene3D" id="3.30.110.20">
    <property type="entry name" value="Alba-like domain"/>
    <property type="match status" value="1"/>
</dbReference>
<accession>A0A8H7SD91</accession>
<evidence type="ECO:0000256" key="3">
    <source>
        <dbReference type="ARBA" id="ARBA00023242"/>
    </source>
</evidence>